<dbReference type="AlphaFoldDB" id="T0WPN7"/>
<name>T0WPN7_LACLC</name>
<sequence length="56" mass="6324">SFLTNLGAERCKSRSPQGFKLKLEMILLAYSLLLKSAKSLEPETLRYSIGYQVMAK</sequence>
<feature type="non-terminal residue" evidence="1">
    <location>
        <position position="1"/>
    </location>
</feature>
<dbReference type="Proteomes" id="UP000015664">
    <property type="component" value="Unassembled WGS sequence"/>
</dbReference>
<dbReference type="PATRIC" id="fig|1234873.3.peg.1907"/>
<reference evidence="1 2" key="1">
    <citation type="journal article" date="2013" name="ISME J.">
        <title>Multifactorial diversity sustains microbial community stability.</title>
        <authorList>
            <person name="Erkus O."/>
            <person name="de Jager V.C."/>
            <person name="Spus M."/>
            <person name="van Alen-Boerrigter I.J."/>
            <person name="van Rijswijck I.M."/>
            <person name="Hazelwood L."/>
            <person name="Janssen P.W."/>
            <person name="van Hijum S.A."/>
            <person name="Kleerebezem M."/>
            <person name="Smid E.J."/>
        </authorList>
    </citation>
    <scope>NUCLEOTIDE SEQUENCE [LARGE SCALE GENOMIC DNA]</scope>
    <source>
        <strain evidence="1 2">TIFN3</strain>
    </source>
</reference>
<evidence type="ECO:0000313" key="2">
    <source>
        <dbReference type="Proteomes" id="UP000015664"/>
    </source>
</evidence>
<comment type="caution">
    <text evidence="1">The sequence shown here is derived from an EMBL/GenBank/DDBJ whole genome shotgun (WGS) entry which is preliminary data.</text>
</comment>
<accession>T0WPN7</accession>
<proteinExistence type="predicted"/>
<evidence type="ECO:0000313" key="1">
    <source>
        <dbReference type="EMBL" id="EQC94573.1"/>
    </source>
</evidence>
<organism evidence="1 2">
    <name type="scientific">Lactococcus cremoris subsp. cremoris TIFN3</name>
    <dbReference type="NCBI Taxonomy" id="1234873"/>
    <lineage>
        <taxon>Bacteria</taxon>
        <taxon>Bacillati</taxon>
        <taxon>Bacillota</taxon>
        <taxon>Bacilli</taxon>
        <taxon>Lactobacillales</taxon>
        <taxon>Streptococcaceae</taxon>
        <taxon>Lactococcus</taxon>
        <taxon>Lactococcus cremoris subsp. cremoris</taxon>
    </lineage>
</organism>
<gene>
    <name evidence="1" type="ORF">LLT3_04260</name>
</gene>
<protein>
    <recommendedName>
        <fullName evidence="3">IS982 family transposase</fullName>
    </recommendedName>
</protein>
<evidence type="ECO:0008006" key="3">
    <source>
        <dbReference type="Google" id="ProtNLM"/>
    </source>
</evidence>
<dbReference type="EMBL" id="ATBE01000282">
    <property type="protein sequence ID" value="EQC94573.1"/>
    <property type="molecule type" value="Genomic_DNA"/>
</dbReference>